<keyword evidence="3" id="KW-0862">Zinc</keyword>
<dbReference type="Proteomes" id="UP000887565">
    <property type="component" value="Unplaced"/>
</dbReference>
<dbReference type="AlphaFoldDB" id="A0A915JQY8"/>
<feature type="domain" description="ZN622/Rei1/Reh1 zinc finger C2H2-type" evidence="5">
    <location>
        <begin position="127"/>
        <end position="197"/>
    </location>
</feature>
<dbReference type="PANTHER" id="PTHR13267:SF3">
    <property type="entry name" value="ZINC FINGER PROTEIN 277"/>
    <property type="match status" value="1"/>
</dbReference>
<dbReference type="InterPro" id="IPR036236">
    <property type="entry name" value="Znf_C2H2_sf"/>
</dbReference>
<feature type="domain" description="ZN622/Rei1/Reh1 zinc finger C2H2-type" evidence="5">
    <location>
        <begin position="32"/>
        <end position="81"/>
    </location>
</feature>
<dbReference type="SUPFAM" id="SSF57667">
    <property type="entry name" value="beta-beta-alpha zinc fingers"/>
    <property type="match status" value="1"/>
</dbReference>
<evidence type="ECO:0000313" key="6">
    <source>
        <dbReference type="Proteomes" id="UP000887565"/>
    </source>
</evidence>
<evidence type="ECO:0000256" key="3">
    <source>
        <dbReference type="ARBA" id="ARBA00022833"/>
    </source>
</evidence>
<dbReference type="GO" id="GO:0008270">
    <property type="term" value="F:zinc ion binding"/>
    <property type="evidence" value="ECO:0007669"/>
    <property type="project" value="UniProtKB-KW"/>
</dbReference>
<dbReference type="Pfam" id="PF12756">
    <property type="entry name" value="zf-C2H2_2"/>
    <property type="match status" value="2"/>
</dbReference>
<dbReference type="WBParaSite" id="nRc.2.0.1.t28625-RA">
    <property type="protein sequence ID" value="nRc.2.0.1.t28625-RA"/>
    <property type="gene ID" value="nRc.2.0.1.g28625"/>
</dbReference>
<dbReference type="InterPro" id="IPR040048">
    <property type="entry name" value="ZNF277"/>
</dbReference>
<protein>
    <submittedName>
        <fullName evidence="7">ZN622/Rei1/Reh1 zinc finger C2H2-type domain-containing protein</fullName>
    </submittedName>
</protein>
<evidence type="ECO:0000256" key="1">
    <source>
        <dbReference type="ARBA" id="ARBA00022723"/>
    </source>
</evidence>
<organism evidence="6 7">
    <name type="scientific">Romanomermis culicivorax</name>
    <name type="common">Nematode worm</name>
    <dbReference type="NCBI Taxonomy" id="13658"/>
    <lineage>
        <taxon>Eukaryota</taxon>
        <taxon>Metazoa</taxon>
        <taxon>Ecdysozoa</taxon>
        <taxon>Nematoda</taxon>
        <taxon>Enoplea</taxon>
        <taxon>Dorylaimia</taxon>
        <taxon>Mermithida</taxon>
        <taxon>Mermithoidea</taxon>
        <taxon>Mermithidae</taxon>
        <taxon>Romanomermis</taxon>
    </lineage>
</organism>
<feature type="region of interest" description="Disordered" evidence="4">
    <location>
        <begin position="240"/>
        <end position="269"/>
    </location>
</feature>
<evidence type="ECO:0000256" key="4">
    <source>
        <dbReference type="SAM" id="MobiDB-lite"/>
    </source>
</evidence>
<proteinExistence type="predicted"/>
<accession>A0A915JQY8</accession>
<reference evidence="7" key="1">
    <citation type="submission" date="2022-11" db="UniProtKB">
        <authorList>
            <consortium name="WormBaseParasite"/>
        </authorList>
    </citation>
    <scope>IDENTIFICATION</scope>
</reference>
<dbReference type="InterPro" id="IPR041661">
    <property type="entry name" value="ZN622/Rei1/Reh1_Znf-C2H2"/>
</dbReference>
<name>A0A915JQY8_ROMCU</name>
<keyword evidence="6" id="KW-1185">Reference proteome</keyword>
<keyword evidence="1" id="KW-0479">Metal-binding</keyword>
<evidence type="ECO:0000259" key="5">
    <source>
        <dbReference type="Pfam" id="PF12756"/>
    </source>
</evidence>
<evidence type="ECO:0000256" key="2">
    <source>
        <dbReference type="ARBA" id="ARBA00022771"/>
    </source>
</evidence>
<evidence type="ECO:0000313" key="7">
    <source>
        <dbReference type="WBParaSite" id="nRc.2.0.1.t28625-RA"/>
    </source>
</evidence>
<dbReference type="PANTHER" id="PTHR13267">
    <property type="entry name" value="ZINC FINGER PROTEIN 277"/>
    <property type="match status" value="1"/>
</dbReference>
<sequence length="306" mass="35801">MQIRQRLAMRRLEEVLACQQRERQDQTFFRSCLFCRYQAAGNRAKLIHHLYMIHHLNLGSPDNLVFVNEYLDILDRKLRKEVNPNNDYYDKFYVINYLELGKKWIEVLAEDFEDTMPTFMDSEEEEEDEFSQFWCLISADHGFDLKQEVKDLSLSFYERVKFVNYIRACCHDYRCFTCGKDDLHSWAALSKHLSQKTAPQQLQHASRVPDRKLWDKDEFLIPTFENDALLCRLDDLADGDEDADDDDAKRRARRSLPPDPAILDNGPLSGDASGSTLIVAEDPIDVSQSILNDKDLRQSLNVMENF</sequence>
<keyword evidence="2" id="KW-0863">Zinc-finger</keyword>